<keyword evidence="3" id="KW-0479">Metal-binding</keyword>
<dbReference type="PANTHER" id="PTHR12151">
    <property type="entry name" value="ELECTRON TRANSPORT PROTIN SCO1/SENC FAMILY MEMBER"/>
    <property type="match status" value="1"/>
</dbReference>
<feature type="binding site" evidence="3">
    <location>
        <position position="81"/>
    </location>
    <ligand>
        <name>Cu cation</name>
        <dbReference type="ChEBI" id="CHEBI:23378"/>
    </ligand>
</feature>
<comment type="similarity">
    <text evidence="1">Belongs to the SCO1/2 family.</text>
</comment>
<feature type="chain" id="PRO_5031016559" evidence="5">
    <location>
        <begin position="29"/>
        <end position="204"/>
    </location>
</feature>
<keyword evidence="8" id="KW-1185">Reference proteome</keyword>
<evidence type="ECO:0000256" key="3">
    <source>
        <dbReference type="PIRSR" id="PIRSR603782-1"/>
    </source>
</evidence>
<proteinExistence type="inferred from homology"/>
<comment type="caution">
    <text evidence="7">The sequence shown here is derived from an EMBL/GenBank/DDBJ whole genome shotgun (WGS) entry which is preliminary data.</text>
</comment>
<dbReference type="AlphaFoldDB" id="A0A7Y9H6F0"/>
<dbReference type="Proteomes" id="UP000549911">
    <property type="component" value="Unassembled WGS sequence"/>
</dbReference>
<protein>
    <submittedName>
        <fullName evidence="7">Protein SCO1/2</fullName>
    </submittedName>
</protein>
<dbReference type="CDD" id="cd02968">
    <property type="entry name" value="SCO"/>
    <property type="match status" value="1"/>
</dbReference>
<organism evidence="7 8">
    <name type="scientific">Nocardioides cavernae</name>
    <dbReference type="NCBI Taxonomy" id="1921566"/>
    <lineage>
        <taxon>Bacteria</taxon>
        <taxon>Bacillati</taxon>
        <taxon>Actinomycetota</taxon>
        <taxon>Actinomycetes</taxon>
        <taxon>Propionibacteriales</taxon>
        <taxon>Nocardioidaceae</taxon>
        <taxon>Nocardioides</taxon>
    </lineage>
</organism>
<dbReference type="InterPro" id="IPR003782">
    <property type="entry name" value="SCO1/SenC"/>
</dbReference>
<evidence type="ECO:0000256" key="5">
    <source>
        <dbReference type="SAM" id="SignalP"/>
    </source>
</evidence>
<evidence type="ECO:0000313" key="7">
    <source>
        <dbReference type="EMBL" id="NYE38766.1"/>
    </source>
</evidence>
<evidence type="ECO:0000256" key="4">
    <source>
        <dbReference type="PIRSR" id="PIRSR603782-2"/>
    </source>
</evidence>
<evidence type="ECO:0000256" key="1">
    <source>
        <dbReference type="ARBA" id="ARBA00010996"/>
    </source>
</evidence>
<evidence type="ECO:0000259" key="6">
    <source>
        <dbReference type="PROSITE" id="PS51352"/>
    </source>
</evidence>
<dbReference type="Gene3D" id="3.40.30.10">
    <property type="entry name" value="Glutaredoxin"/>
    <property type="match status" value="1"/>
</dbReference>
<feature type="signal peptide" evidence="5">
    <location>
        <begin position="1"/>
        <end position="28"/>
    </location>
</feature>
<feature type="binding site" evidence="3">
    <location>
        <position position="167"/>
    </location>
    <ligand>
        <name>Cu cation</name>
        <dbReference type="ChEBI" id="CHEBI:23378"/>
    </ligand>
</feature>
<reference evidence="7 8" key="2">
    <citation type="submission" date="2020-08" db="EMBL/GenBank/DDBJ databases">
        <title>The Agave Microbiome: Exploring the role of microbial communities in plant adaptations to desert environments.</title>
        <authorList>
            <person name="Partida-Martinez L.P."/>
        </authorList>
    </citation>
    <scope>NUCLEOTIDE SEQUENCE [LARGE SCALE GENOMIC DNA]</scope>
    <source>
        <strain evidence="7 8">AT2.17</strain>
    </source>
</reference>
<keyword evidence="4" id="KW-1015">Disulfide bond</keyword>
<dbReference type="PROSITE" id="PS51352">
    <property type="entry name" value="THIOREDOXIN_2"/>
    <property type="match status" value="1"/>
</dbReference>
<gene>
    <name evidence="7" type="ORF">F4692_003917</name>
</gene>
<dbReference type="InterPro" id="IPR013766">
    <property type="entry name" value="Thioredoxin_domain"/>
</dbReference>
<feature type="disulfide bond" description="Redox-active" evidence="4">
    <location>
        <begin position="77"/>
        <end position="81"/>
    </location>
</feature>
<dbReference type="PROSITE" id="PS51257">
    <property type="entry name" value="PROKAR_LIPOPROTEIN"/>
    <property type="match status" value="1"/>
</dbReference>
<accession>A0A7Y9H6F0</accession>
<evidence type="ECO:0000313" key="8">
    <source>
        <dbReference type="Proteomes" id="UP000549911"/>
    </source>
</evidence>
<dbReference type="InterPro" id="IPR036249">
    <property type="entry name" value="Thioredoxin-like_sf"/>
</dbReference>
<feature type="binding site" evidence="3">
    <location>
        <position position="77"/>
    </location>
    <ligand>
        <name>Cu cation</name>
        <dbReference type="ChEBI" id="CHEBI:23378"/>
    </ligand>
</feature>
<dbReference type="SUPFAM" id="SSF52833">
    <property type="entry name" value="Thioredoxin-like"/>
    <property type="match status" value="1"/>
</dbReference>
<name>A0A7Y9H6F0_9ACTN</name>
<sequence length="204" mass="21560">MRRGRSGKALLAVPVLLLATACGGGAGADAGEMTGTVLDPPFEVSATPLVDTAGDAYSLADDTEKDLTLVFFGYTNCPDICGQVMATLAGTLTRLSDEEKDRVDVVFVTTDAPRDTEQVVEAYVDAFDPEIIGLTGDMDDIIEVGQSLAVGIETGEKLPGGGYDVTHGTRIYAVDPDDQSPMMWDHDVSQAQLTRDVLTLLDEG</sequence>
<keyword evidence="2 3" id="KW-0186">Copper</keyword>
<dbReference type="EMBL" id="JACCBW010000006">
    <property type="protein sequence ID" value="NYE38766.1"/>
    <property type="molecule type" value="Genomic_DNA"/>
</dbReference>
<dbReference type="PANTHER" id="PTHR12151:SF25">
    <property type="entry name" value="LINALOOL DEHYDRATASE_ISOMERASE DOMAIN-CONTAINING PROTEIN"/>
    <property type="match status" value="1"/>
</dbReference>
<reference evidence="7 8" key="1">
    <citation type="submission" date="2020-07" db="EMBL/GenBank/DDBJ databases">
        <authorList>
            <person name="Partida-Martinez L."/>
            <person name="Huntemann M."/>
            <person name="Clum A."/>
            <person name="Wang J."/>
            <person name="Palaniappan K."/>
            <person name="Ritter S."/>
            <person name="Chen I.-M."/>
            <person name="Stamatis D."/>
            <person name="Reddy T."/>
            <person name="O'Malley R."/>
            <person name="Daum C."/>
            <person name="Shapiro N."/>
            <person name="Ivanova N."/>
            <person name="Kyrpides N."/>
            <person name="Woyke T."/>
        </authorList>
    </citation>
    <scope>NUCLEOTIDE SEQUENCE [LARGE SCALE GENOMIC DNA]</scope>
    <source>
        <strain evidence="7 8">AT2.17</strain>
    </source>
</reference>
<keyword evidence="5" id="KW-0732">Signal</keyword>
<dbReference type="GO" id="GO:0046872">
    <property type="term" value="F:metal ion binding"/>
    <property type="evidence" value="ECO:0007669"/>
    <property type="project" value="UniProtKB-KW"/>
</dbReference>
<dbReference type="RefSeq" id="WP_179621400.1">
    <property type="nucleotide sequence ID" value="NZ_JACCBW010000006.1"/>
</dbReference>
<dbReference type="Pfam" id="PF02630">
    <property type="entry name" value="SCO1-SenC"/>
    <property type="match status" value="1"/>
</dbReference>
<evidence type="ECO:0000256" key="2">
    <source>
        <dbReference type="ARBA" id="ARBA00023008"/>
    </source>
</evidence>
<feature type="domain" description="Thioredoxin" evidence="6">
    <location>
        <begin position="38"/>
        <end position="204"/>
    </location>
</feature>